<organism evidence="1 2">
    <name type="scientific">Cyclobacterium qasimii M12-11B</name>
    <dbReference type="NCBI Taxonomy" id="641524"/>
    <lineage>
        <taxon>Bacteria</taxon>
        <taxon>Pseudomonadati</taxon>
        <taxon>Bacteroidota</taxon>
        <taxon>Cytophagia</taxon>
        <taxon>Cytophagales</taxon>
        <taxon>Cyclobacteriaceae</taxon>
        <taxon>Cyclobacterium</taxon>
    </lineage>
</organism>
<name>S7WKR3_9BACT</name>
<reference evidence="1 2" key="1">
    <citation type="journal article" date="2013" name="Genome Announc.">
        <title>Draft Genome Sequence of Cyclobacterium qasimii Strain M12-11BT, Isolated from Arctic Marine Sediment.</title>
        <authorList>
            <person name="Shivaji S."/>
            <person name="Ara S."/>
            <person name="Singh A."/>
            <person name="Kumar Pinnaka A."/>
        </authorList>
    </citation>
    <scope>NUCLEOTIDE SEQUENCE [LARGE SCALE GENOMIC DNA]</scope>
    <source>
        <strain evidence="1 2">M12-11B</strain>
    </source>
</reference>
<protein>
    <submittedName>
        <fullName evidence="1">Uncharacterized protein</fullName>
    </submittedName>
</protein>
<dbReference type="AlphaFoldDB" id="S7WKR3"/>
<dbReference type="Proteomes" id="UP000014974">
    <property type="component" value="Unassembled WGS sequence"/>
</dbReference>
<sequence>MFSDIKLTPAKQVIIPLKYSFEPKRFKYDLLQTVVKKE</sequence>
<gene>
    <name evidence="1" type="ORF">ADICYQ_3695</name>
</gene>
<evidence type="ECO:0000313" key="1">
    <source>
        <dbReference type="EMBL" id="EPR67304.1"/>
    </source>
</evidence>
<comment type="caution">
    <text evidence="1">The sequence shown here is derived from an EMBL/GenBank/DDBJ whole genome shotgun (WGS) entry which is preliminary data.</text>
</comment>
<accession>S7WKR3</accession>
<proteinExistence type="predicted"/>
<evidence type="ECO:0000313" key="2">
    <source>
        <dbReference type="Proteomes" id="UP000014974"/>
    </source>
</evidence>
<dbReference type="EMBL" id="ATNM01000132">
    <property type="protein sequence ID" value="EPR67304.1"/>
    <property type="molecule type" value="Genomic_DNA"/>
</dbReference>